<sequence length="152" mass="16238">MGTAGDESLCAPYRVEFPFERTVGTVVGTFLGGLREARLLGARTERGTVVCPPAEFDPVSGAELRDLVELEPVGSVQAWTWVAHRPGDPVGHDFAWGLIAIDGAEGALFHAVDVGGDPAGMRHGLRVRARWAAQRRGEMSDLTCFEPIGDPA</sequence>
<evidence type="ECO:0000313" key="3">
    <source>
        <dbReference type="Proteomes" id="UP000252586"/>
    </source>
</evidence>
<reference evidence="2 3" key="1">
    <citation type="submission" date="2018-06" db="EMBL/GenBank/DDBJ databases">
        <title>Genomic Encyclopedia of Type Strains, Phase IV (KMG-IV): sequencing the most valuable type-strain genomes for metagenomic binning, comparative biology and taxonomic classification.</title>
        <authorList>
            <person name="Goeker M."/>
        </authorList>
    </citation>
    <scope>NUCLEOTIDE SEQUENCE [LARGE SCALE GENOMIC DNA]</scope>
    <source>
        <strain evidence="2 3">DSM 44599</strain>
    </source>
</reference>
<dbReference type="SUPFAM" id="SSF50249">
    <property type="entry name" value="Nucleic acid-binding proteins"/>
    <property type="match status" value="1"/>
</dbReference>
<evidence type="ECO:0000313" key="2">
    <source>
        <dbReference type="EMBL" id="RBO82973.1"/>
    </source>
</evidence>
<accession>A0A366CYU6</accession>
<dbReference type="Gene3D" id="6.10.30.10">
    <property type="match status" value="1"/>
</dbReference>
<protein>
    <recommendedName>
        <fullName evidence="1">ChsH2 C-terminal OB-fold domain-containing protein</fullName>
    </recommendedName>
</protein>
<dbReference type="InterPro" id="IPR002878">
    <property type="entry name" value="ChsH2_C"/>
</dbReference>
<proteinExistence type="predicted"/>
<evidence type="ECO:0000259" key="1">
    <source>
        <dbReference type="Pfam" id="PF01796"/>
    </source>
</evidence>
<dbReference type="InterPro" id="IPR012340">
    <property type="entry name" value="NA-bd_OB-fold"/>
</dbReference>
<dbReference type="Pfam" id="PF01796">
    <property type="entry name" value="OB_ChsH2_C"/>
    <property type="match status" value="1"/>
</dbReference>
<keyword evidence="3" id="KW-1185">Reference proteome</keyword>
<dbReference type="RefSeq" id="WP_067511454.1">
    <property type="nucleotide sequence ID" value="NZ_CP107943.1"/>
</dbReference>
<dbReference type="Proteomes" id="UP000252586">
    <property type="component" value="Unassembled WGS sequence"/>
</dbReference>
<feature type="domain" description="ChsH2 C-terminal OB-fold" evidence="1">
    <location>
        <begin position="68"/>
        <end position="131"/>
    </location>
</feature>
<dbReference type="STRING" id="1210090.GCA_001613185_04777"/>
<comment type="caution">
    <text evidence="2">The sequence shown here is derived from an EMBL/GenBank/DDBJ whole genome shotgun (WGS) entry which is preliminary data.</text>
</comment>
<name>A0A366CYU6_9NOCA</name>
<dbReference type="EMBL" id="QNRE01000021">
    <property type="protein sequence ID" value="RBO82973.1"/>
    <property type="molecule type" value="Genomic_DNA"/>
</dbReference>
<gene>
    <name evidence="2" type="ORF">DFR74_12163</name>
</gene>
<dbReference type="AlphaFoldDB" id="A0A366CYU6"/>
<dbReference type="OrthoDB" id="5124195at2"/>
<organism evidence="2 3">
    <name type="scientific">Nocardia puris</name>
    <dbReference type="NCBI Taxonomy" id="208602"/>
    <lineage>
        <taxon>Bacteria</taxon>
        <taxon>Bacillati</taxon>
        <taxon>Actinomycetota</taxon>
        <taxon>Actinomycetes</taxon>
        <taxon>Mycobacteriales</taxon>
        <taxon>Nocardiaceae</taxon>
        <taxon>Nocardia</taxon>
    </lineage>
</organism>